<dbReference type="RefSeq" id="WP_027263122.1">
    <property type="nucleotide sequence ID" value="NZ_FPAW01000001.1"/>
</dbReference>
<evidence type="ECO:0000313" key="4">
    <source>
        <dbReference type="Proteomes" id="UP000182466"/>
    </source>
</evidence>
<dbReference type="InterPro" id="IPR013538">
    <property type="entry name" value="ASHA1/2-like_C"/>
</dbReference>
<accession>A0A1I6XAL4</accession>
<dbReference type="STRING" id="999627.SAMN05216236_101176"/>
<name>A0A1I6XAL4_9RHOB</name>
<protein>
    <submittedName>
        <fullName evidence="3">Uncharacterized conserved protein YndB, AHSA1/START domain</fullName>
    </submittedName>
</protein>
<dbReference type="Proteomes" id="UP000182466">
    <property type="component" value="Unassembled WGS sequence"/>
</dbReference>
<dbReference type="EMBL" id="FPAW01000001">
    <property type="protein sequence ID" value="SFT35329.1"/>
    <property type="molecule type" value="Genomic_DNA"/>
</dbReference>
<gene>
    <name evidence="3" type="ORF">SAMN05216236_101176</name>
</gene>
<dbReference type="Gene3D" id="3.30.530.20">
    <property type="match status" value="1"/>
</dbReference>
<dbReference type="SUPFAM" id="SSF55961">
    <property type="entry name" value="Bet v1-like"/>
    <property type="match status" value="1"/>
</dbReference>
<dbReference type="Pfam" id="PF08327">
    <property type="entry name" value="AHSA1"/>
    <property type="match status" value="1"/>
</dbReference>
<comment type="similarity">
    <text evidence="1">Belongs to the AHA1 family.</text>
</comment>
<dbReference type="CDD" id="cd07814">
    <property type="entry name" value="SRPBCC_CalC_Aha1-like"/>
    <property type="match status" value="1"/>
</dbReference>
<organism evidence="3 4">
    <name type="scientific">Sedimentitalea nanhaiensis</name>
    <dbReference type="NCBI Taxonomy" id="999627"/>
    <lineage>
        <taxon>Bacteria</taxon>
        <taxon>Pseudomonadati</taxon>
        <taxon>Pseudomonadota</taxon>
        <taxon>Alphaproteobacteria</taxon>
        <taxon>Rhodobacterales</taxon>
        <taxon>Paracoccaceae</taxon>
        <taxon>Sedimentitalea</taxon>
    </lineage>
</organism>
<evidence type="ECO:0000256" key="1">
    <source>
        <dbReference type="ARBA" id="ARBA00006817"/>
    </source>
</evidence>
<dbReference type="OrthoDB" id="9805228at2"/>
<proteinExistence type="inferred from homology"/>
<feature type="domain" description="Activator of Hsp90 ATPase homologue 1/2-like C-terminal" evidence="2">
    <location>
        <begin position="15"/>
        <end position="150"/>
    </location>
</feature>
<reference evidence="3 4" key="1">
    <citation type="submission" date="2016-10" db="EMBL/GenBank/DDBJ databases">
        <authorList>
            <person name="de Groot N.N."/>
        </authorList>
    </citation>
    <scope>NUCLEOTIDE SEQUENCE [LARGE SCALE GENOMIC DNA]</scope>
    <source>
        <strain evidence="3 4">CGMCC 1.10959</strain>
    </source>
</reference>
<evidence type="ECO:0000313" key="3">
    <source>
        <dbReference type="EMBL" id="SFT35329.1"/>
    </source>
</evidence>
<sequence>MKDLHDVEFIREYAVSVSRLWNAVTRPDQVVQWFGTEGVRLETCQLDLTQTGPWLCVMIGTDSGNRFKVSGHVTHVTPPQNGGAGSVGFTWGWHDDTDARGPDSHVTFTVAPIETGARFTLTHRDLATVDSAQSHSRGWLSTLNRLDQFVTTLSTPT</sequence>
<dbReference type="InterPro" id="IPR023393">
    <property type="entry name" value="START-like_dom_sf"/>
</dbReference>
<dbReference type="AlphaFoldDB" id="A0A1I6XAL4"/>
<dbReference type="eggNOG" id="COG3832">
    <property type="taxonomic scope" value="Bacteria"/>
</dbReference>
<keyword evidence="4" id="KW-1185">Reference proteome</keyword>
<evidence type="ECO:0000259" key="2">
    <source>
        <dbReference type="Pfam" id="PF08327"/>
    </source>
</evidence>